<dbReference type="Proteomes" id="UP001470230">
    <property type="component" value="Unassembled WGS sequence"/>
</dbReference>
<protein>
    <recommendedName>
        <fullName evidence="4">Heterokaryon incompatibility domain-containing protein</fullName>
    </recommendedName>
</protein>
<dbReference type="EMBL" id="JAPFFF010000278">
    <property type="protein sequence ID" value="KAK8834884.1"/>
    <property type="molecule type" value="Genomic_DNA"/>
</dbReference>
<evidence type="ECO:0008006" key="4">
    <source>
        <dbReference type="Google" id="ProtNLM"/>
    </source>
</evidence>
<gene>
    <name evidence="1" type="ORF">M9Y10_021015</name>
    <name evidence="2" type="ORF">M9Y10_025286</name>
</gene>
<dbReference type="EMBL" id="JAPFFF010000036">
    <property type="protein sequence ID" value="KAK8843095.1"/>
    <property type="molecule type" value="Genomic_DNA"/>
</dbReference>
<evidence type="ECO:0000313" key="2">
    <source>
        <dbReference type="EMBL" id="KAK8843095.1"/>
    </source>
</evidence>
<organism evidence="1 3">
    <name type="scientific">Tritrichomonas musculus</name>
    <dbReference type="NCBI Taxonomy" id="1915356"/>
    <lineage>
        <taxon>Eukaryota</taxon>
        <taxon>Metamonada</taxon>
        <taxon>Parabasalia</taxon>
        <taxon>Tritrichomonadida</taxon>
        <taxon>Tritrichomonadidae</taxon>
        <taxon>Tritrichomonas</taxon>
    </lineage>
</organism>
<name>A0ABR2GLT6_9EUKA</name>
<keyword evidence="3" id="KW-1185">Reference proteome</keyword>
<proteinExistence type="predicted"/>
<evidence type="ECO:0000313" key="1">
    <source>
        <dbReference type="EMBL" id="KAK8834884.1"/>
    </source>
</evidence>
<accession>A0ABR2GLT6</accession>
<sequence length="222" mass="25873">MSYVSKATRDKKVNSEIARLHKKIHNLESKVCSFYHESQINSYMQIITGAFDSNTPILQKVMLTKSCGKHFDTQGRLFWMDIFCINHNFFELIKTLLNTSRPSESTVRKRFSNEIIFSFLDYQQLGYVIPIFKYYCEKFDIDIGQRLVLSFDGMKFTPGLQRTTKDGSFCGFTTEYYSQGQKEVANVINGSISQKDFLHFCCENHFLGDYIFVYYISSLDNP</sequence>
<reference evidence="1 3" key="1">
    <citation type="submission" date="2024-04" db="EMBL/GenBank/DDBJ databases">
        <title>Tritrichomonas musculus Genome.</title>
        <authorList>
            <person name="Alves-Ferreira E."/>
            <person name="Grigg M."/>
            <person name="Lorenzi H."/>
            <person name="Galac M."/>
        </authorList>
    </citation>
    <scope>NUCLEOTIDE SEQUENCE [LARGE SCALE GENOMIC DNA]</scope>
    <source>
        <strain evidence="1 3">EAF2021</strain>
    </source>
</reference>
<comment type="caution">
    <text evidence="1">The sequence shown here is derived from an EMBL/GenBank/DDBJ whole genome shotgun (WGS) entry which is preliminary data.</text>
</comment>
<evidence type="ECO:0000313" key="3">
    <source>
        <dbReference type="Proteomes" id="UP001470230"/>
    </source>
</evidence>